<dbReference type="Pfam" id="PF10096">
    <property type="entry name" value="DUF2334"/>
    <property type="match status" value="1"/>
</dbReference>
<gene>
    <name evidence="1" type="ORF">E4Q08_14360</name>
</gene>
<dbReference type="InterPro" id="IPR018763">
    <property type="entry name" value="DUF2334"/>
</dbReference>
<name>A0ABX1T9J7_9PROT</name>
<evidence type="ECO:0000313" key="2">
    <source>
        <dbReference type="Proteomes" id="UP000886469"/>
    </source>
</evidence>
<accession>A0ABX1T9J7</accession>
<proteinExistence type="predicted"/>
<comment type="caution">
    <text evidence="1">The sequence shown here is derived from an EMBL/GenBank/DDBJ whole genome shotgun (WGS) entry which is preliminary data.</text>
</comment>
<evidence type="ECO:0000313" key="1">
    <source>
        <dbReference type="EMBL" id="NMQ06352.1"/>
    </source>
</evidence>
<dbReference type="Gene3D" id="3.20.20.370">
    <property type="entry name" value="Glycoside hydrolase/deacetylase"/>
    <property type="match status" value="1"/>
</dbReference>
<reference evidence="1" key="1">
    <citation type="submission" date="2019-03" db="EMBL/GenBank/DDBJ databases">
        <title>Metabolic reconstructions from genomes of highly enriched 'Candidatus Accumulibacter' and 'Candidatus Competibacter' bioreactor populations.</title>
        <authorList>
            <person name="Annavajhala M.K."/>
            <person name="Welles L."/>
            <person name="Abbas B."/>
            <person name="Sorokin D."/>
            <person name="Park H."/>
            <person name="Van Loosdrecht M."/>
            <person name="Chandran K."/>
        </authorList>
    </citation>
    <scope>NUCLEOTIDE SEQUENCE</scope>
    <source>
        <strain evidence="1">SBR_L</strain>
    </source>
</reference>
<dbReference type="Proteomes" id="UP000886469">
    <property type="component" value="Unassembled WGS sequence"/>
</dbReference>
<dbReference type="RefSeq" id="WP_169070907.1">
    <property type="nucleotide sequence ID" value="NZ_SPMX01000041.1"/>
</dbReference>
<protein>
    <submittedName>
        <fullName evidence="1">DUF2334 domain-containing protein</fullName>
    </submittedName>
</protein>
<organism evidence="1 2">
    <name type="scientific">Candidatus Accumulibacter contiguus</name>
    <dbReference type="NCBI Taxonomy" id="2954381"/>
    <lineage>
        <taxon>Bacteria</taxon>
        <taxon>Pseudomonadati</taxon>
        <taxon>Pseudomonadota</taxon>
        <taxon>Betaproteobacteria</taxon>
        <taxon>Candidatus Accumulibacter</taxon>
    </lineage>
</organism>
<keyword evidence="2" id="KW-1185">Reference proteome</keyword>
<sequence length="242" mass="27795">MMTLIFFTDVDSFCKAYKGLESIPISVGVVPWVSGYNGDCPESSGIDSGSYYDVADNKDLVSFLSSGINTGRIEVLLHGVTHEYRFDDGRRLAEMQWRELQSTLPNKLLEARQHLQRLTNSDISWFVPPSNIIYKNGIKAVISAGMNLSGIIGLRIDRELNRQCVVNYLLRWLYRGIYGYPYPAVLEYAKHNELNACRMASYEYLKGMFDLCKKYTHPMVVNTHYWDLRDNGTKRDMLARFC</sequence>
<dbReference type="EMBL" id="SPMX01000041">
    <property type="protein sequence ID" value="NMQ06352.1"/>
    <property type="molecule type" value="Genomic_DNA"/>
</dbReference>